<dbReference type="AlphaFoldDB" id="A0A8H6AII8"/>
<dbReference type="Pfam" id="PF05291">
    <property type="entry name" value="Bystin"/>
    <property type="match status" value="1"/>
</dbReference>
<dbReference type="InterPro" id="IPR007955">
    <property type="entry name" value="Bystin"/>
</dbReference>
<dbReference type="EMBL" id="JABFCT010000026">
    <property type="protein sequence ID" value="KAF5868286.1"/>
    <property type="molecule type" value="Genomic_DNA"/>
</dbReference>
<dbReference type="GO" id="GO:0006364">
    <property type="term" value="P:rRNA processing"/>
    <property type="evidence" value="ECO:0007669"/>
    <property type="project" value="TreeGrafter"/>
</dbReference>
<dbReference type="GO" id="GO:0005737">
    <property type="term" value="C:cytoplasm"/>
    <property type="evidence" value="ECO:0007669"/>
    <property type="project" value="TreeGrafter"/>
</dbReference>
<feature type="compositionally biased region" description="Acidic residues" evidence="2">
    <location>
        <begin position="89"/>
        <end position="110"/>
    </location>
</feature>
<dbReference type="PANTHER" id="PTHR12821:SF0">
    <property type="entry name" value="BYSTIN"/>
    <property type="match status" value="1"/>
</dbReference>
<dbReference type="RefSeq" id="XP_037187235.1">
    <property type="nucleotide sequence ID" value="XM_037337855.1"/>
</dbReference>
<feature type="region of interest" description="Disordered" evidence="2">
    <location>
        <begin position="1"/>
        <end position="110"/>
    </location>
</feature>
<keyword evidence="4" id="KW-1185">Reference proteome</keyword>
<evidence type="ECO:0000256" key="1">
    <source>
        <dbReference type="ARBA" id="ARBA00007114"/>
    </source>
</evidence>
<dbReference type="GO" id="GO:0030515">
    <property type="term" value="F:snoRNA binding"/>
    <property type="evidence" value="ECO:0007669"/>
    <property type="project" value="TreeGrafter"/>
</dbReference>
<organism evidence="3 4">
    <name type="scientific">Botrytis fragariae</name>
    <dbReference type="NCBI Taxonomy" id="1964551"/>
    <lineage>
        <taxon>Eukaryota</taxon>
        <taxon>Fungi</taxon>
        <taxon>Dikarya</taxon>
        <taxon>Ascomycota</taxon>
        <taxon>Pezizomycotina</taxon>
        <taxon>Leotiomycetes</taxon>
        <taxon>Helotiales</taxon>
        <taxon>Sclerotiniaceae</taxon>
        <taxon>Botrytis</taxon>
    </lineage>
</organism>
<reference evidence="3 4" key="1">
    <citation type="journal article" date="2020" name="Phytopathology">
        <title>A high-quality genome resource of Botrytis fragariae, a new and rapidly spreading fungal pathogen causing strawberry gray mold in the U.S.A.</title>
        <authorList>
            <person name="Wu Y."/>
            <person name="Saski C.A."/>
            <person name="Schnabel G."/>
            <person name="Xiao S."/>
            <person name="Hu M."/>
        </authorList>
    </citation>
    <scope>NUCLEOTIDE SEQUENCE [LARGE SCALE GENOMIC DNA]</scope>
    <source>
        <strain evidence="3 4">BVB16</strain>
    </source>
</reference>
<dbReference type="PANTHER" id="PTHR12821">
    <property type="entry name" value="BYSTIN"/>
    <property type="match status" value="1"/>
</dbReference>
<dbReference type="GO" id="GO:0005730">
    <property type="term" value="C:nucleolus"/>
    <property type="evidence" value="ECO:0007669"/>
    <property type="project" value="TreeGrafter"/>
</dbReference>
<name>A0A8H6AII8_9HELO</name>
<dbReference type="GeneID" id="59261547"/>
<comment type="caution">
    <text evidence="3">The sequence shown here is derived from an EMBL/GenBank/DDBJ whole genome shotgun (WGS) entry which is preliminary data.</text>
</comment>
<accession>A0A8H6AII8</accession>
<gene>
    <name evidence="3" type="ORF">Bfra_007483</name>
</gene>
<evidence type="ECO:0000256" key="2">
    <source>
        <dbReference type="SAM" id="MobiDB-lite"/>
    </source>
</evidence>
<evidence type="ECO:0000313" key="4">
    <source>
        <dbReference type="Proteomes" id="UP000531561"/>
    </source>
</evidence>
<dbReference type="Proteomes" id="UP000531561">
    <property type="component" value="Unassembled WGS sequence"/>
</dbReference>
<comment type="similarity">
    <text evidence="1">Belongs to the bystin family.</text>
</comment>
<protein>
    <submittedName>
        <fullName evidence="3">Putative rrna processing protein bystin protein</fullName>
    </submittedName>
</protein>
<dbReference type="GO" id="GO:0030688">
    <property type="term" value="C:preribosome, small subunit precursor"/>
    <property type="evidence" value="ECO:0007669"/>
    <property type="project" value="TreeGrafter"/>
</dbReference>
<dbReference type="OrthoDB" id="2192561at2759"/>
<proteinExistence type="inferred from homology"/>
<sequence>MPKAMSPKELARNGRRHNPLEADLTASGPLKTKSGKRKSRNEDEDEKFVDSKSSRRILKIGQELADEDEAETQAAKPNAAFNFDSRFENEDEEDEPEFGEEDGEEWGDDDDEVPELVELAPEDRDTFGKFFPEQGEDDLDQKLKEVGWGGDNGENQEGQGTDLTALILERIAQFEAKQSRQPGAGQAAPNDDGFFVHPKVLEVYTKIGLILSRYKSGKLPKPFKILPTVPNWEDILVITRPDKWTPNACYEATRIFVSRTPIIAQKFVEMVLLEKVREDIFETNHLNVHLFKALKKALYKPAAFFKGFLFPLIGSGTCTLREARIISGVLVRVSIPVLHSAAAIKGLCDIAAQESSAGTEGGGATNIFIKALLDKKYALPYQVIDALVFHFLRFRSVDPAGVRPEDIGSGMEGVTSSKDAKLPVIWHQCLLAFAQRYRNDITEDQRESLLDLINVKGHSQIGPEVRRELLAGRGRGVVVEEAGPAVDGDDTMMID</sequence>
<evidence type="ECO:0000313" key="3">
    <source>
        <dbReference type="EMBL" id="KAF5868286.1"/>
    </source>
</evidence>